<evidence type="ECO:0000313" key="4">
    <source>
        <dbReference type="Proteomes" id="UP000316603"/>
    </source>
</evidence>
<organism evidence="3 4">
    <name type="scientific">Streptomyces capillispiralis</name>
    <dbReference type="NCBI Taxonomy" id="68182"/>
    <lineage>
        <taxon>Bacteria</taxon>
        <taxon>Bacillati</taxon>
        <taxon>Actinomycetota</taxon>
        <taxon>Actinomycetes</taxon>
        <taxon>Kitasatosporales</taxon>
        <taxon>Streptomycetaceae</taxon>
        <taxon>Streptomyces</taxon>
    </lineage>
</organism>
<feature type="domain" description="Low molecular weight protein antigen 6 PH" evidence="2">
    <location>
        <begin position="32"/>
        <end position="86"/>
    </location>
</feature>
<gene>
    <name evidence="3" type="ORF">FHX78_113171</name>
</gene>
<sequence>MVLGVRTSTAAWPALGLLFALAGFAALHRVTARVRADAHGLHSRTLLRRRSVPWSEVADLRLRVKYANTARGEESRRVSALLRDGRGWVLPLPRTWTPRTEEFDATLSALRELHRRHGAAGTTAEPARLTVISHRTTGSGWTGSLALCVLLLAGAGLALRMVPQVGAYEREWESAAPCAAGTSWADHGDCLSTVPAVIERTDPRRPKKTSRLYFTDARPLERLAVSEEAALEFRSGDRVRLTFWRGEVKTIAGDRHVWRDHTPGAGDVVMVAAGLTLGAGYPAARILIRLRGRRRPDGEVLPSALPFAVALVLTALWLLPLCFLHPTAPFASPVTTAWAAAGTLVTIALLTWAWRATRFRPPGGPEPLPTERTGDEVFLPARFLEATDYNPRHFGTHIVLGDDGPPAVVPHSGPGRFAARPVPVSRLTLERTRRAGGGDPDTIPRTWHIAELDDAGTPVRLAAAPTDLTRILRALRPTAPEARAGTRPPGDP</sequence>
<evidence type="ECO:0000259" key="2">
    <source>
        <dbReference type="Pfam" id="PF10756"/>
    </source>
</evidence>
<dbReference type="Proteomes" id="UP000316603">
    <property type="component" value="Unassembled WGS sequence"/>
</dbReference>
<evidence type="ECO:0000313" key="3">
    <source>
        <dbReference type="EMBL" id="TWF86207.1"/>
    </source>
</evidence>
<proteinExistence type="predicted"/>
<keyword evidence="1" id="KW-1133">Transmembrane helix</keyword>
<dbReference type="EMBL" id="VIWV01000001">
    <property type="protein sequence ID" value="TWF86207.1"/>
    <property type="molecule type" value="Genomic_DNA"/>
</dbReference>
<reference evidence="3 4" key="1">
    <citation type="submission" date="2019-06" db="EMBL/GenBank/DDBJ databases">
        <title>Sequencing the genomes of 1000 actinobacteria strains.</title>
        <authorList>
            <person name="Klenk H.-P."/>
        </authorList>
    </citation>
    <scope>NUCLEOTIDE SEQUENCE [LARGE SCALE GENOMIC DNA]</scope>
    <source>
        <strain evidence="3 4">DSM 41695</strain>
    </source>
</reference>
<accession>A0A561TGG5</accession>
<evidence type="ECO:0000256" key="1">
    <source>
        <dbReference type="SAM" id="Phobius"/>
    </source>
</evidence>
<protein>
    <submittedName>
        <fullName evidence="3">PH (Pleckstrin Homology) domain-containing protein</fullName>
    </submittedName>
</protein>
<feature type="transmembrane region" description="Helical" evidence="1">
    <location>
        <begin position="331"/>
        <end position="354"/>
    </location>
</feature>
<feature type="transmembrane region" description="Helical" evidence="1">
    <location>
        <begin position="300"/>
        <end position="319"/>
    </location>
</feature>
<keyword evidence="1" id="KW-0472">Membrane</keyword>
<dbReference type="InterPro" id="IPR019692">
    <property type="entry name" value="CFP-6_PH"/>
</dbReference>
<comment type="caution">
    <text evidence="3">The sequence shown here is derived from an EMBL/GenBank/DDBJ whole genome shotgun (WGS) entry which is preliminary data.</text>
</comment>
<keyword evidence="1" id="KW-0812">Transmembrane</keyword>
<dbReference type="AlphaFoldDB" id="A0A561TGG5"/>
<dbReference type="Pfam" id="PF10756">
    <property type="entry name" value="bPH_6"/>
    <property type="match status" value="1"/>
</dbReference>
<keyword evidence="4" id="KW-1185">Reference proteome</keyword>
<name>A0A561TGG5_9ACTN</name>
<feature type="transmembrane region" description="Helical" evidence="1">
    <location>
        <begin position="268"/>
        <end position="288"/>
    </location>
</feature>